<dbReference type="AlphaFoldDB" id="A0A383CPM6"/>
<feature type="non-terminal residue" evidence="1">
    <location>
        <position position="240"/>
    </location>
</feature>
<dbReference type="Gene3D" id="2.150.10.10">
    <property type="entry name" value="Serralysin-like metalloprotease, C-terminal"/>
    <property type="match status" value="1"/>
</dbReference>
<accession>A0A383CPM6</accession>
<reference evidence="1" key="1">
    <citation type="submission" date="2018-05" db="EMBL/GenBank/DDBJ databases">
        <authorList>
            <person name="Lanie J.A."/>
            <person name="Ng W.-L."/>
            <person name="Kazmierczak K.M."/>
            <person name="Andrzejewski T.M."/>
            <person name="Davidsen T.M."/>
            <person name="Wayne K.J."/>
            <person name="Tettelin H."/>
            <person name="Glass J.I."/>
            <person name="Rusch D."/>
            <person name="Podicherti R."/>
            <person name="Tsui H.-C.T."/>
            <person name="Winkler M.E."/>
        </authorList>
    </citation>
    <scope>NUCLEOTIDE SEQUENCE</scope>
</reference>
<dbReference type="EMBL" id="UINC01210216">
    <property type="protein sequence ID" value="SVE33578.1"/>
    <property type="molecule type" value="Genomic_DNA"/>
</dbReference>
<organism evidence="1">
    <name type="scientific">marine metagenome</name>
    <dbReference type="NCBI Taxonomy" id="408172"/>
    <lineage>
        <taxon>unclassified sequences</taxon>
        <taxon>metagenomes</taxon>
        <taxon>ecological metagenomes</taxon>
    </lineage>
</organism>
<gene>
    <name evidence="1" type="ORF">METZ01_LOCUS486432</name>
</gene>
<evidence type="ECO:0000313" key="1">
    <source>
        <dbReference type="EMBL" id="SVE33578.1"/>
    </source>
</evidence>
<name>A0A383CPM6_9ZZZZ</name>
<dbReference type="SUPFAM" id="SSF51120">
    <property type="entry name" value="beta-Roll"/>
    <property type="match status" value="1"/>
</dbReference>
<dbReference type="InterPro" id="IPR001343">
    <property type="entry name" value="Hemolysn_Ca-bd"/>
</dbReference>
<dbReference type="InterPro" id="IPR011049">
    <property type="entry name" value="Serralysin-like_metalloprot_C"/>
</dbReference>
<dbReference type="InterPro" id="IPR018511">
    <property type="entry name" value="Hemolysin-typ_Ca-bd_CS"/>
</dbReference>
<dbReference type="GO" id="GO:0005509">
    <property type="term" value="F:calcium ion binding"/>
    <property type="evidence" value="ECO:0007669"/>
    <property type="project" value="InterPro"/>
</dbReference>
<proteinExistence type="predicted"/>
<feature type="non-terminal residue" evidence="1">
    <location>
        <position position="1"/>
    </location>
</feature>
<dbReference type="PROSITE" id="PS00330">
    <property type="entry name" value="HEMOLYSIN_CALCIUM"/>
    <property type="match status" value="1"/>
</dbReference>
<protein>
    <submittedName>
        <fullName evidence="1">Uncharacterized protein</fullName>
    </submittedName>
</protein>
<dbReference type="Pfam" id="PF00353">
    <property type="entry name" value="HemolysinCabind"/>
    <property type="match status" value="2"/>
</dbReference>
<sequence length="240" mass="24044">VDAFLSTPAALADVLARTLVLQKAYLNTSLKALLTANTLTVDGTSKTYTSIVTDIGSVTDIDAWIDTYTDAMTNGAAVSLTSFFGAIDTYVTTQSAGSPSANDLGLALTKVNSGAKAINFSQVMGGQLVNDDGGFASGVTQSSFDTSVTALVDTAVTLATDTIGDVLGADTSANFPDATVLILTDGNDTANGTEGSDLIATLMGTDTVNGLGGTDKIIGSAGVDTLNGGGGIDHIYGYGG</sequence>